<keyword evidence="1" id="KW-0479">Metal-binding</keyword>
<evidence type="ECO:0000256" key="4">
    <source>
        <dbReference type="PROSITE-ProRule" id="PRU00134"/>
    </source>
</evidence>
<evidence type="ECO:0000259" key="5">
    <source>
        <dbReference type="PROSITE" id="PS50280"/>
    </source>
</evidence>
<gene>
    <name evidence="7" type="ORF">CC80DRAFT_585524</name>
</gene>
<protein>
    <submittedName>
        <fullName evidence="7">SET domain-containing protein</fullName>
    </submittedName>
</protein>
<organism evidence="7 8">
    <name type="scientific">Byssothecium circinans</name>
    <dbReference type="NCBI Taxonomy" id="147558"/>
    <lineage>
        <taxon>Eukaryota</taxon>
        <taxon>Fungi</taxon>
        <taxon>Dikarya</taxon>
        <taxon>Ascomycota</taxon>
        <taxon>Pezizomycotina</taxon>
        <taxon>Dothideomycetes</taxon>
        <taxon>Pleosporomycetidae</taxon>
        <taxon>Pleosporales</taxon>
        <taxon>Massarineae</taxon>
        <taxon>Massarinaceae</taxon>
        <taxon>Byssothecium</taxon>
    </lineage>
</organism>
<dbReference type="Gene3D" id="2.170.270.10">
    <property type="entry name" value="SET domain"/>
    <property type="match status" value="1"/>
</dbReference>
<dbReference type="Gene3D" id="1.10.220.160">
    <property type="match status" value="1"/>
</dbReference>
<dbReference type="PANTHER" id="PTHR12197">
    <property type="entry name" value="HISTONE-LYSINE N-METHYLTRANSFERASE SMYD"/>
    <property type="match status" value="1"/>
</dbReference>
<keyword evidence="2 4" id="KW-0863">Zinc-finger</keyword>
<sequence length="535" mass="60439">MSSEARHPGAKTAPFYIAQSKICVNAAGQCIGDGLFSGHDFKAGEFMGARKRPMIASLETERLRDTCANCYIWTEGSSLGSRLYVKEGTKVQACAGCKRFRYCSKACQKEAWTRGHKHECKNLRSVGDRELPKAVLGCMELLVRKKHGLISEQEWDILCRLDTHAEDFQRNGKYGGIELMALGTSEFSFTQDTFDKKFVAAMYARILSNSLTLITPTFDPLGIMVDPIFCHLNHSCDPNAYLVMDGPEIELHALKDIKMDEEIYISYVDPTNPFARRQSELKERWFFNCKCSKCKKGPKQQEDLFLVDPQDAPENCKEYADSLLKRAESPANDPTNYIGDSLDERRMAALQGELFNAYEEQQRTDDVKHAIKICQNAVELCSSSGLWPQHRQPLPALRDDLIVHLLADGQFELAWSHCMKRHQYVTPTLYPQTHHPIRVVQTWQMAMLAQYLASASKQLAPGIDMAVITAMLVDAVHTAAKSSHGEYSAFFKSVQGKFAEVESEVLAKFESKDALKAATKMQEKHLWEMGDWAKY</sequence>
<feature type="domain" description="MYND-type" evidence="6">
    <location>
        <begin position="67"/>
        <end position="120"/>
    </location>
</feature>
<dbReference type="AlphaFoldDB" id="A0A6A5U2R6"/>
<dbReference type="InterPro" id="IPR001214">
    <property type="entry name" value="SET_dom"/>
</dbReference>
<evidence type="ECO:0000259" key="6">
    <source>
        <dbReference type="PROSITE" id="PS50865"/>
    </source>
</evidence>
<dbReference type="SUPFAM" id="SSF82199">
    <property type="entry name" value="SET domain"/>
    <property type="match status" value="1"/>
</dbReference>
<keyword evidence="3" id="KW-0862">Zinc</keyword>
<dbReference type="CDD" id="cd20071">
    <property type="entry name" value="SET_SMYD"/>
    <property type="match status" value="1"/>
</dbReference>
<keyword evidence="8" id="KW-1185">Reference proteome</keyword>
<dbReference type="GO" id="GO:0005634">
    <property type="term" value="C:nucleus"/>
    <property type="evidence" value="ECO:0007669"/>
    <property type="project" value="TreeGrafter"/>
</dbReference>
<dbReference type="InterPro" id="IPR002893">
    <property type="entry name" value="Znf_MYND"/>
</dbReference>
<dbReference type="GO" id="GO:0008270">
    <property type="term" value="F:zinc ion binding"/>
    <property type="evidence" value="ECO:0007669"/>
    <property type="project" value="UniProtKB-KW"/>
</dbReference>
<feature type="domain" description="SET" evidence="5">
    <location>
        <begin position="13"/>
        <end position="268"/>
    </location>
</feature>
<evidence type="ECO:0000256" key="3">
    <source>
        <dbReference type="ARBA" id="ARBA00022833"/>
    </source>
</evidence>
<accession>A0A6A5U2R6</accession>
<dbReference type="Proteomes" id="UP000800035">
    <property type="component" value="Unassembled WGS sequence"/>
</dbReference>
<evidence type="ECO:0000313" key="8">
    <source>
        <dbReference type="Proteomes" id="UP000800035"/>
    </source>
</evidence>
<name>A0A6A5U2R6_9PLEO</name>
<dbReference type="SUPFAM" id="SSF144232">
    <property type="entry name" value="HIT/MYND zinc finger-like"/>
    <property type="match status" value="1"/>
</dbReference>
<dbReference type="EMBL" id="ML976985">
    <property type="protein sequence ID" value="KAF1959201.1"/>
    <property type="molecule type" value="Genomic_DNA"/>
</dbReference>
<dbReference type="PROSITE" id="PS50280">
    <property type="entry name" value="SET"/>
    <property type="match status" value="1"/>
</dbReference>
<evidence type="ECO:0000256" key="1">
    <source>
        <dbReference type="ARBA" id="ARBA00022723"/>
    </source>
</evidence>
<dbReference type="PROSITE" id="PS50865">
    <property type="entry name" value="ZF_MYND_2"/>
    <property type="match status" value="1"/>
</dbReference>
<evidence type="ECO:0000256" key="2">
    <source>
        <dbReference type="ARBA" id="ARBA00022771"/>
    </source>
</evidence>
<dbReference type="OrthoDB" id="5945798at2759"/>
<reference evidence="7" key="1">
    <citation type="journal article" date="2020" name="Stud. Mycol.">
        <title>101 Dothideomycetes genomes: a test case for predicting lifestyles and emergence of pathogens.</title>
        <authorList>
            <person name="Haridas S."/>
            <person name="Albert R."/>
            <person name="Binder M."/>
            <person name="Bloem J."/>
            <person name="Labutti K."/>
            <person name="Salamov A."/>
            <person name="Andreopoulos B."/>
            <person name="Baker S."/>
            <person name="Barry K."/>
            <person name="Bills G."/>
            <person name="Bluhm B."/>
            <person name="Cannon C."/>
            <person name="Castanera R."/>
            <person name="Culley D."/>
            <person name="Daum C."/>
            <person name="Ezra D."/>
            <person name="Gonzalez J."/>
            <person name="Henrissat B."/>
            <person name="Kuo A."/>
            <person name="Liang C."/>
            <person name="Lipzen A."/>
            <person name="Lutzoni F."/>
            <person name="Magnuson J."/>
            <person name="Mondo S."/>
            <person name="Nolan M."/>
            <person name="Ohm R."/>
            <person name="Pangilinan J."/>
            <person name="Park H.-J."/>
            <person name="Ramirez L."/>
            <person name="Alfaro M."/>
            <person name="Sun H."/>
            <person name="Tritt A."/>
            <person name="Yoshinaga Y."/>
            <person name="Zwiers L.-H."/>
            <person name="Turgeon B."/>
            <person name="Goodwin S."/>
            <person name="Spatafora J."/>
            <person name="Crous P."/>
            <person name="Grigoriev I."/>
        </authorList>
    </citation>
    <scope>NUCLEOTIDE SEQUENCE</scope>
    <source>
        <strain evidence="7">CBS 675.92</strain>
    </source>
</reference>
<evidence type="ECO:0000313" key="7">
    <source>
        <dbReference type="EMBL" id="KAF1959201.1"/>
    </source>
</evidence>
<dbReference type="Pfam" id="PF00856">
    <property type="entry name" value="SET"/>
    <property type="match status" value="1"/>
</dbReference>
<dbReference type="InterPro" id="IPR050869">
    <property type="entry name" value="H3K4_H4K5_MeTrfase"/>
</dbReference>
<proteinExistence type="predicted"/>
<dbReference type="PANTHER" id="PTHR12197:SF251">
    <property type="entry name" value="EG:BACR7C10.4 PROTEIN"/>
    <property type="match status" value="1"/>
</dbReference>
<dbReference type="Pfam" id="PF01753">
    <property type="entry name" value="zf-MYND"/>
    <property type="match status" value="1"/>
</dbReference>
<dbReference type="InterPro" id="IPR046341">
    <property type="entry name" value="SET_dom_sf"/>
</dbReference>
<dbReference type="Gene3D" id="6.10.140.2220">
    <property type="match status" value="1"/>
</dbReference>